<keyword evidence="1 7" id="KW-0436">Ligase</keyword>
<keyword evidence="6 7" id="KW-0030">Aminoacyl-tRNA synthetase</keyword>
<dbReference type="Gene3D" id="3.40.50.620">
    <property type="entry name" value="HUPs"/>
    <property type="match status" value="1"/>
</dbReference>
<feature type="domain" description="Glutamyl/glutaminyl-tRNA synthetase class Ib catalytic" evidence="8">
    <location>
        <begin position="10"/>
        <end position="282"/>
    </location>
</feature>
<dbReference type="SUPFAM" id="SSF52374">
    <property type="entry name" value="Nucleotidylyl transferase"/>
    <property type="match status" value="1"/>
</dbReference>
<dbReference type="InterPro" id="IPR014729">
    <property type="entry name" value="Rossmann-like_a/b/a_fold"/>
</dbReference>
<dbReference type="InterPro" id="IPR001412">
    <property type="entry name" value="aa-tRNA-synth_I_CS"/>
</dbReference>
<name>A0ABQ5UNG3_9HYPH</name>
<proteinExistence type="inferred from homology"/>
<keyword evidence="5 7" id="KW-0067">ATP-binding</keyword>
<comment type="similarity">
    <text evidence="7">Belongs to the class-I aminoacyl-tRNA synthetase family.</text>
</comment>
<dbReference type="NCBIfam" id="NF004315">
    <property type="entry name" value="PRK05710.1-4"/>
    <property type="match status" value="1"/>
</dbReference>
<evidence type="ECO:0000256" key="7">
    <source>
        <dbReference type="RuleBase" id="RU363037"/>
    </source>
</evidence>
<organism evidence="9 10">
    <name type="scientific">Maritalea porphyrae</name>
    <dbReference type="NCBI Taxonomy" id="880732"/>
    <lineage>
        <taxon>Bacteria</taxon>
        <taxon>Pseudomonadati</taxon>
        <taxon>Pseudomonadota</taxon>
        <taxon>Alphaproteobacteria</taxon>
        <taxon>Hyphomicrobiales</taxon>
        <taxon>Devosiaceae</taxon>
        <taxon>Maritalea</taxon>
    </lineage>
</organism>
<dbReference type="InterPro" id="IPR049940">
    <property type="entry name" value="GluQ/Sye"/>
</dbReference>
<evidence type="ECO:0000256" key="2">
    <source>
        <dbReference type="ARBA" id="ARBA00022723"/>
    </source>
</evidence>
<reference evidence="9" key="2">
    <citation type="submission" date="2023-01" db="EMBL/GenBank/DDBJ databases">
        <title>Draft genome sequence of Maritalea porphyrae strain NBRC 107169.</title>
        <authorList>
            <person name="Sun Q."/>
            <person name="Mori K."/>
        </authorList>
    </citation>
    <scope>NUCLEOTIDE SEQUENCE</scope>
    <source>
        <strain evidence="9">NBRC 107169</strain>
    </source>
</reference>
<evidence type="ECO:0000256" key="6">
    <source>
        <dbReference type="ARBA" id="ARBA00023146"/>
    </source>
</evidence>
<dbReference type="PROSITE" id="PS00178">
    <property type="entry name" value="AA_TRNA_LIGASE_I"/>
    <property type="match status" value="1"/>
</dbReference>
<accession>A0ABQ5UNG3</accession>
<evidence type="ECO:0000313" key="10">
    <source>
        <dbReference type="Proteomes" id="UP001161405"/>
    </source>
</evidence>
<dbReference type="InterPro" id="IPR020058">
    <property type="entry name" value="Glu/Gln-tRNA-synth_Ib_cat-dom"/>
</dbReference>
<keyword evidence="10" id="KW-1185">Reference proteome</keyword>
<keyword evidence="2" id="KW-0479">Metal-binding</keyword>
<evidence type="ECO:0000256" key="1">
    <source>
        <dbReference type="ARBA" id="ARBA00022598"/>
    </source>
</evidence>
<dbReference type="Proteomes" id="UP001161405">
    <property type="component" value="Unassembled WGS sequence"/>
</dbReference>
<dbReference type="EMBL" id="BSNI01000002">
    <property type="protein sequence ID" value="GLQ16576.1"/>
    <property type="molecule type" value="Genomic_DNA"/>
</dbReference>
<evidence type="ECO:0000256" key="5">
    <source>
        <dbReference type="ARBA" id="ARBA00022840"/>
    </source>
</evidence>
<dbReference type="Pfam" id="PF00749">
    <property type="entry name" value="tRNA-synt_1c"/>
    <property type="match status" value="1"/>
</dbReference>
<dbReference type="PANTHER" id="PTHR43311:SF1">
    <property type="entry name" value="GLUTAMYL-Q TRNA(ASP) SYNTHETASE"/>
    <property type="match status" value="1"/>
</dbReference>
<comment type="caution">
    <text evidence="9">The sequence shown here is derived from an EMBL/GenBank/DDBJ whole genome shotgun (WGS) entry which is preliminary data.</text>
</comment>
<dbReference type="InterPro" id="IPR000924">
    <property type="entry name" value="Glu/Gln-tRNA-synth"/>
</dbReference>
<evidence type="ECO:0000259" key="8">
    <source>
        <dbReference type="Pfam" id="PF00749"/>
    </source>
</evidence>
<dbReference type="PRINTS" id="PR00987">
    <property type="entry name" value="TRNASYNTHGLU"/>
</dbReference>
<keyword evidence="3 7" id="KW-0547">Nucleotide-binding</keyword>
<sequence>MNISDQPIFRFAPSPNGQLHLGHAFSALLTQELAQKADGKLLLRIEDIDTIRCTEEGIEQMLNDLDWVGFAWDEEPRRQSNHFDDYQKALDQLKADGLIYPCFCSRKQIKDAATGAKDPDGAPVYPGTCKHMSPFTRDKHMAEAKAFAWRLDMDKAIQKVGDITWQELDEELSHAETIKADPAAWGDVVLARKYTPTSYHLSVVVDDADQNITHITRGKDLYFATAVHRVLQELLQLPEPQYYHHGLILDDEGNKLSKSKKSLSLEALKKRGWTPEQIRAQLGLDEEDESAGED</sequence>
<evidence type="ECO:0000313" key="9">
    <source>
        <dbReference type="EMBL" id="GLQ16576.1"/>
    </source>
</evidence>
<dbReference type="RefSeq" id="WP_284362236.1">
    <property type="nucleotide sequence ID" value="NZ_BSNI01000002.1"/>
</dbReference>
<keyword evidence="4" id="KW-0862">Zinc</keyword>
<protein>
    <submittedName>
        <fullName evidence="9">tRNA glutamyl-Q(34) synthetase GluQRS</fullName>
    </submittedName>
</protein>
<keyword evidence="7" id="KW-0648">Protein biosynthesis</keyword>
<evidence type="ECO:0000256" key="3">
    <source>
        <dbReference type="ARBA" id="ARBA00022741"/>
    </source>
</evidence>
<reference evidence="9" key="1">
    <citation type="journal article" date="2014" name="Int. J. Syst. Evol. Microbiol.">
        <title>Complete genome of a new Firmicutes species belonging to the dominant human colonic microbiota ('Ruminococcus bicirculans') reveals two chromosomes and a selective capacity to utilize plant glucans.</title>
        <authorList>
            <consortium name="NISC Comparative Sequencing Program"/>
            <person name="Wegmann U."/>
            <person name="Louis P."/>
            <person name="Goesmann A."/>
            <person name="Henrissat B."/>
            <person name="Duncan S.H."/>
            <person name="Flint H.J."/>
        </authorList>
    </citation>
    <scope>NUCLEOTIDE SEQUENCE</scope>
    <source>
        <strain evidence="9">NBRC 107169</strain>
    </source>
</reference>
<gene>
    <name evidence="9" type="ORF">GCM10007879_08250</name>
</gene>
<evidence type="ECO:0000256" key="4">
    <source>
        <dbReference type="ARBA" id="ARBA00022833"/>
    </source>
</evidence>
<dbReference type="PANTHER" id="PTHR43311">
    <property type="entry name" value="GLUTAMATE--TRNA LIGASE"/>
    <property type="match status" value="1"/>
</dbReference>